<evidence type="ECO:0000313" key="3">
    <source>
        <dbReference type="EMBL" id="HIZ18698.1"/>
    </source>
</evidence>
<organism evidence="3 4">
    <name type="scientific">Candidatus Olsenella stercoravium</name>
    <dbReference type="NCBI Taxonomy" id="2838713"/>
    <lineage>
        <taxon>Bacteria</taxon>
        <taxon>Bacillati</taxon>
        <taxon>Actinomycetota</taxon>
        <taxon>Coriobacteriia</taxon>
        <taxon>Coriobacteriales</taxon>
        <taxon>Atopobiaceae</taxon>
        <taxon>Olsenella</taxon>
    </lineage>
</organism>
<feature type="compositionally biased region" description="Basic and acidic residues" evidence="1">
    <location>
        <begin position="24"/>
        <end position="37"/>
    </location>
</feature>
<dbReference type="Proteomes" id="UP000824029">
    <property type="component" value="Unassembled WGS sequence"/>
</dbReference>
<evidence type="ECO:0000256" key="2">
    <source>
        <dbReference type="SAM" id="Phobius"/>
    </source>
</evidence>
<keyword evidence="2" id="KW-1133">Transmembrane helix</keyword>
<feature type="region of interest" description="Disordered" evidence="1">
    <location>
        <begin position="1"/>
        <end position="60"/>
    </location>
</feature>
<feature type="transmembrane region" description="Helical" evidence="2">
    <location>
        <begin position="85"/>
        <end position="107"/>
    </location>
</feature>
<evidence type="ECO:0000256" key="1">
    <source>
        <dbReference type="SAM" id="MobiDB-lite"/>
    </source>
</evidence>
<name>A0A9D2DKQ7_9ACTN</name>
<proteinExistence type="predicted"/>
<feature type="compositionally biased region" description="Basic and acidic residues" evidence="1">
    <location>
        <begin position="1"/>
        <end position="15"/>
    </location>
</feature>
<accession>A0A9D2DKQ7</accession>
<evidence type="ECO:0000313" key="4">
    <source>
        <dbReference type="Proteomes" id="UP000824029"/>
    </source>
</evidence>
<sequence>MSDREQDEKDGRAEEATETAGATHELDGDAPTERRPPVEATAPRPAADGEPAPGPRDVGGTIAGYLRGRAALLGDLARRHRGATVALALIFCAAVALLGVALFRAFAVPDAATVAADARAALVAPEHSGGTYGTDASLVTQGVDVRSVRRSQTALEGGDAQFGASGYATAEVVVSYAGQGVSADQGATLSYALVDGTWTLVPGVANEGVTWRATSGVDQNKVLSNVHLLLARADEADGTEPALAELYADATVSVDGEAFDEDAQTDTLEITCTRAEAFATYECHLTVTFSFSQTNGQWGVSQVEVSDNARERNLDALLGTWSGTFQSQRTEGGKCLAGRASGLSVEVLGTSASDSAVTLSGSVSGTAHYHANPGDDAASCEGDLALEDVPFTATLESGDEGLVFVATLPDDVGGTSILTLRFGTEADPSAAVAELACEFTYDDAILFIPYERTASYTDTFALSRAGGDAQ</sequence>
<keyword evidence="2" id="KW-0812">Transmembrane</keyword>
<comment type="caution">
    <text evidence="3">The sequence shown here is derived from an EMBL/GenBank/DDBJ whole genome shotgun (WGS) entry which is preliminary data.</text>
</comment>
<dbReference type="AlphaFoldDB" id="A0A9D2DKQ7"/>
<reference evidence="3" key="2">
    <citation type="submission" date="2021-04" db="EMBL/GenBank/DDBJ databases">
        <authorList>
            <person name="Gilroy R."/>
        </authorList>
    </citation>
    <scope>NUCLEOTIDE SEQUENCE</scope>
    <source>
        <strain evidence="3">ChiHecolR3B27-1887</strain>
    </source>
</reference>
<gene>
    <name evidence="3" type="ORF">IAA22_06285</name>
</gene>
<protein>
    <submittedName>
        <fullName evidence="3">Uncharacterized protein</fullName>
    </submittedName>
</protein>
<dbReference type="EMBL" id="DXBZ01000120">
    <property type="protein sequence ID" value="HIZ18698.1"/>
    <property type="molecule type" value="Genomic_DNA"/>
</dbReference>
<reference evidence="3" key="1">
    <citation type="journal article" date="2021" name="PeerJ">
        <title>Extensive microbial diversity within the chicken gut microbiome revealed by metagenomics and culture.</title>
        <authorList>
            <person name="Gilroy R."/>
            <person name="Ravi A."/>
            <person name="Getino M."/>
            <person name="Pursley I."/>
            <person name="Horton D.L."/>
            <person name="Alikhan N.F."/>
            <person name="Baker D."/>
            <person name="Gharbi K."/>
            <person name="Hall N."/>
            <person name="Watson M."/>
            <person name="Adriaenssens E.M."/>
            <person name="Foster-Nyarko E."/>
            <person name="Jarju S."/>
            <person name="Secka A."/>
            <person name="Antonio M."/>
            <person name="Oren A."/>
            <person name="Chaudhuri R.R."/>
            <person name="La Ragione R."/>
            <person name="Hildebrand F."/>
            <person name="Pallen M.J."/>
        </authorList>
    </citation>
    <scope>NUCLEOTIDE SEQUENCE</scope>
    <source>
        <strain evidence="3">ChiHecolR3B27-1887</strain>
    </source>
</reference>
<keyword evidence="2" id="KW-0472">Membrane</keyword>